<accession>A0ABU3CXN2</accession>
<dbReference type="RefSeq" id="WP_311484819.1">
    <property type="nucleotide sequence ID" value="NZ_JAVRHP010000053.1"/>
</dbReference>
<evidence type="ECO:0000259" key="1">
    <source>
        <dbReference type="Pfam" id="PF12867"/>
    </source>
</evidence>
<keyword evidence="3" id="KW-1185">Reference proteome</keyword>
<dbReference type="Gene3D" id="1.20.120.450">
    <property type="entry name" value="dinb family like domain"/>
    <property type="match status" value="1"/>
</dbReference>
<dbReference type="Pfam" id="PF12867">
    <property type="entry name" value="DinB_2"/>
    <property type="match status" value="1"/>
</dbReference>
<dbReference type="SUPFAM" id="SSF109854">
    <property type="entry name" value="DinB/YfiT-like putative metalloenzymes"/>
    <property type="match status" value="1"/>
</dbReference>
<evidence type="ECO:0000313" key="3">
    <source>
        <dbReference type="Proteomes" id="UP001248819"/>
    </source>
</evidence>
<evidence type="ECO:0000313" key="2">
    <source>
        <dbReference type="EMBL" id="MDT0650650.1"/>
    </source>
</evidence>
<name>A0ABU3CXN2_9FLAO</name>
<sequence length="172" mass="19507">MEVHELSSSEYPEFYQTYISNIPKEASLGMLFRSNIEDLKEITSTISPDKLSFRYAQEKWSIAEVLQHLIDVERIFQYRALCISRGEQTSLPGFDHDDYVVQSEAGNRSLDSLQEEAETVRSSGIVLYNGLSEAMLQRKGILNGGPASVRAIGFIIVGHTQHHIKILQKKYL</sequence>
<feature type="domain" description="DinB-like" evidence="1">
    <location>
        <begin position="33"/>
        <end position="165"/>
    </location>
</feature>
<protein>
    <submittedName>
        <fullName evidence="2">DinB family protein</fullName>
    </submittedName>
</protein>
<proteinExistence type="predicted"/>
<dbReference type="InterPro" id="IPR034660">
    <property type="entry name" value="DinB/YfiT-like"/>
</dbReference>
<dbReference type="EMBL" id="JAVRHP010000053">
    <property type="protein sequence ID" value="MDT0650650.1"/>
    <property type="molecule type" value="Genomic_DNA"/>
</dbReference>
<organism evidence="2 3">
    <name type="scientific">Autumnicola edwardsiae</name>
    <dbReference type="NCBI Taxonomy" id="3075594"/>
    <lineage>
        <taxon>Bacteria</taxon>
        <taxon>Pseudomonadati</taxon>
        <taxon>Bacteroidota</taxon>
        <taxon>Flavobacteriia</taxon>
        <taxon>Flavobacteriales</taxon>
        <taxon>Flavobacteriaceae</taxon>
        <taxon>Autumnicola</taxon>
    </lineage>
</organism>
<gene>
    <name evidence="2" type="ORF">RM529_10865</name>
</gene>
<dbReference type="Proteomes" id="UP001248819">
    <property type="component" value="Unassembled WGS sequence"/>
</dbReference>
<comment type="caution">
    <text evidence="2">The sequence shown here is derived from an EMBL/GenBank/DDBJ whole genome shotgun (WGS) entry which is preliminary data.</text>
</comment>
<reference evidence="2 3" key="1">
    <citation type="submission" date="2023-09" db="EMBL/GenBank/DDBJ databases">
        <authorList>
            <person name="Rey-Velasco X."/>
        </authorList>
    </citation>
    <scope>NUCLEOTIDE SEQUENCE [LARGE SCALE GENOMIC DNA]</scope>
    <source>
        <strain evidence="2 3">F297</strain>
    </source>
</reference>
<dbReference type="InterPro" id="IPR024775">
    <property type="entry name" value="DinB-like"/>
</dbReference>